<protein>
    <recommendedName>
        <fullName evidence="3">histidine kinase</fullName>
        <ecNumber evidence="3">2.7.13.3</ecNumber>
    </recommendedName>
</protein>
<dbReference type="InterPro" id="IPR003660">
    <property type="entry name" value="HAMP_dom"/>
</dbReference>
<dbReference type="CDD" id="cd00075">
    <property type="entry name" value="HATPase"/>
    <property type="match status" value="1"/>
</dbReference>
<dbReference type="GO" id="GO:0005886">
    <property type="term" value="C:plasma membrane"/>
    <property type="evidence" value="ECO:0007669"/>
    <property type="project" value="TreeGrafter"/>
</dbReference>
<evidence type="ECO:0000256" key="6">
    <source>
        <dbReference type="ARBA" id="ARBA00022692"/>
    </source>
</evidence>
<keyword evidence="9" id="KW-0902">Two-component regulatory system</keyword>
<evidence type="ECO:0000256" key="11">
    <source>
        <dbReference type="SAM" id="Phobius"/>
    </source>
</evidence>
<evidence type="ECO:0000256" key="3">
    <source>
        <dbReference type="ARBA" id="ARBA00012438"/>
    </source>
</evidence>
<comment type="subcellular location">
    <subcellularLocation>
        <location evidence="2">Membrane</location>
        <topology evidence="2">Multi-pass membrane protein</topology>
    </subcellularLocation>
</comment>
<dbReference type="Pfam" id="PF00512">
    <property type="entry name" value="HisKA"/>
    <property type="match status" value="1"/>
</dbReference>
<keyword evidence="4" id="KW-0597">Phosphoprotein</keyword>
<proteinExistence type="predicted"/>
<dbReference type="PANTHER" id="PTHR45436">
    <property type="entry name" value="SENSOR HISTIDINE KINASE YKOH"/>
    <property type="match status" value="1"/>
</dbReference>
<dbReference type="InterPro" id="IPR036097">
    <property type="entry name" value="HisK_dim/P_sf"/>
</dbReference>
<evidence type="ECO:0000256" key="4">
    <source>
        <dbReference type="ARBA" id="ARBA00022553"/>
    </source>
</evidence>
<dbReference type="EC" id="2.7.13.3" evidence="3"/>
<dbReference type="PROSITE" id="PS50109">
    <property type="entry name" value="HIS_KIN"/>
    <property type="match status" value="1"/>
</dbReference>
<organism evidence="14 15">
    <name type="scientific">Caballeronia sordidicola</name>
    <name type="common">Burkholderia sordidicola</name>
    <dbReference type="NCBI Taxonomy" id="196367"/>
    <lineage>
        <taxon>Bacteria</taxon>
        <taxon>Pseudomonadati</taxon>
        <taxon>Pseudomonadota</taxon>
        <taxon>Betaproteobacteria</taxon>
        <taxon>Burkholderiales</taxon>
        <taxon>Burkholderiaceae</taxon>
        <taxon>Caballeronia</taxon>
    </lineage>
</organism>
<evidence type="ECO:0000256" key="9">
    <source>
        <dbReference type="ARBA" id="ARBA00023012"/>
    </source>
</evidence>
<evidence type="ECO:0000256" key="2">
    <source>
        <dbReference type="ARBA" id="ARBA00004141"/>
    </source>
</evidence>
<evidence type="ECO:0000256" key="7">
    <source>
        <dbReference type="ARBA" id="ARBA00022777"/>
    </source>
</evidence>
<dbReference type="CDD" id="cd00082">
    <property type="entry name" value="HisKA"/>
    <property type="match status" value="1"/>
</dbReference>
<feature type="domain" description="Histidine kinase" evidence="12">
    <location>
        <begin position="255"/>
        <end position="455"/>
    </location>
</feature>
<gene>
    <name evidence="14" type="ORF">PAMC26577_37495</name>
</gene>
<dbReference type="RefSeq" id="WP_086386741.1">
    <property type="nucleotide sequence ID" value="NZ_NBTZ01000159.1"/>
</dbReference>
<dbReference type="Pfam" id="PF02518">
    <property type="entry name" value="HATPase_c"/>
    <property type="match status" value="1"/>
</dbReference>
<dbReference type="PANTHER" id="PTHR45436:SF15">
    <property type="entry name" value="SENSOR HISTIDINE KINASE CUSS"/>
    <property type="match status" value="1"/>
</dbReference>
<dbReference type="Gene3D" id="1.10.287.130">
    <property type="match status" value="1"/>
</dbReference>
<keyword evidence="8 11" id="KW-1133">Transmembrane helix</keyword>
<accession>A0A242M604</accession>
<dbReference type="EMBL" id="NBTZ01000159">
    <property type="protein sequence ID" value="OTP66587.1"/>
    <property type="molecule type" value="Genomic_DNA"/>
</dbReference>
<dbReference type="InterPro" id="IPR036890">
    <property type="entry name" value="HATPase_C_sf"/>
</dbReference>
<sequence length="462" mass="51435">MFNYWRRSLSARLWVSSVATLTVSLCIIAGLVTFSLMHFPPQTWQRDADMRFAQRVAAALVFDANGRPSAVKLDQSTAWLYSAAKADLMYRVLDDEGRILLSSQPEQHHEQWGNGDLSGAADTHRDMDIDTRPFDLVTIEVRRGDAWFFVQSAISADIRKELLGLKVRSIPWIVAWTLLIAVVTFGFTLTFTMRRVLRPLRQSSRAAALITPFNLQARLSSEGIPSEIQPLISAFNEVLSRLENGFIAQQAFLASAAHELQTPLTLIRGQIEMQPEIKDKDLLYREVDLMSRQVRQLLHLTEVSETQNFKVQEVDCVAVVEDAVRYLFRKAQAKHVTLKVETLAAPSPIIADPSALFILLKNLIENAINVTPVDGSVLVKVGETSISVNDSGYGINPEYLPFLFQRFWRAPDANHDGAGLGLAICREISSAHRWAITIAPLAIGTAFTLWFDSAATSATSVA</sequence>
<dbReference type="Gene3D" id="3.30.565.10">
    <property type="entry name" value="Histidine kinase-like ATPase, C-terminal domain"/>
    <property type="match status" value="1"/>
</dbReference>
<comment type="caution">
    <text evidence="14">The sequence shown here is derived from an EMBL/GenBank/DDBJ whole genome shotgun (WGS) entry which is preliminary data.</text>
</comment>
<feature type="transmembrane region" description="Helical" evidence="11">
    <location>
        <begin position="12"/>
        <end position="37"/>
    </location>
</feature>
<evidence type="ECO:0000313" key="15">
    <source>
        <dbReference type="Proteomes" id="UP000195221"/>
    </source>
</evidence>
<keyword evidence="6 11" id="KW-0812">Transmembrane</keyword>
<feature type="domain" description="HAMP" evidence="13">
    <location>
        <begin position="194"/>
        <end position="247"/>
    </location>
</feature>
<dbReference type="Proteomes" id="UP000195221">
    <property type="component" value="Unassembled WGS sequence"/>
</dbReference>
<evidence type="ECO:0000256" key="1">
    <source>
        <dbReference type="ARBA" id="ARBA00000085"/>
    </source>
</evidence>
<dbReference type="InterPro" id="IPR003594">
    <property type="entry name" value="HATPase_dom"/>
</dbReference>
<dbReference type="SMART" id="SM00388">
    <property type="entry name" value="HisKA"/>
    <property type="match status" value="1"/>
</dbReference>
<dbReference type="SMART" id="SM00387">
    <property type="entry name" value="HATPase_c"/>
    <property type="match status" value="1"/>
</dbReference>
<dbReference type="InterPro" id="IPR004358">
    <property type="entry name" value="Sig_transdc_His_kin-like_C"/>
</dbReference>
<reference evidence="14 15" key="1">
    <citation type="submission" date="2017-03" db="EMBL/GenBank/DDBJ databases">
        <title>Genome analysis of strain PAMC 26577.</title>
        <authorList>
            <person name="Oh H.-M."/>
            <person name="Yang J.-A."/>
        </authorList>
    </citation>
    <scope>NUCLEOTIDE SEQUENCE [LARGE SCALE GENOMIC DNA]</scope>
    <source>
        <strain evidence="14 15">PAMC 26577</strain>
    </source>
</reference>
<evidence type="ECO:0000256" key="8">
    <source>
        <dbReference type="ARBA" id="ARBA00022989"/>
    </source>
</evidence>
<dbReference type="InterPro" id="IPR050428">
    <property type="entry name" value="TCS_sensor_his_kinase"/>
</dbReference>
<dbReference type="PROSITE" id="PS50885">
    <property type="entry name" value="HAMP"/>
    <property type="match status" value="1"/>
</dbReference>
<dbReference type="InterPro" id="IPR005467">
    <property type="entry name" value="His_kinase_dom"/>
</dbReference>
<keyword evidence="7 14" id="KW-0418">Kinase</keyword>
<dbReference type="SUPFAM" id="SSF47384">
    <property type="entry name" value="Homodimeric domain of signal transducing histidine kinase"/>
    <property type="match status" value="1"/>
</dbReference>
<name>A0A242M604_CABSO</name>
<dbReference type="SUPFAM" id="SSF55874">
    <property type="entry name" value="ATPase domain of HSP90 chaperone/DNA topoisomerase II/histidine kinase"/>
    <property type="match status" value="1"/>
</dbReference>
<evidence type="ECO:0000259" key="12">
    <source>
        <dbReference type="PROSITE" id="PS50109"/>
    </source>
</evidence>
<evidence type="ECO:0000313" key="14">
    <source>
        <dbReference type="EMBL" id="OTP66587.1"/>
    </source>
</evidence>
<evidence type="ECO:0000259" key="13">
    <source>
        <dbReference type="PROSITE" id="PS50885"/>
    </source>
</evidence>
<dbReference type="AlphaFoldDB" id="A0A242M604"/>
<dbReference type="InterPro" id="IPR003661">
    <property type="entry name" value="HisK_dim/P_dom"/>
</dbReference>
<evidence type="ECO:0000256" key="5">
    <source>
        <dbReference type="ARBA" id="ARBA00022679"/>
    </source>
</evidence>
<evidence type="ECO:0000256" key="10">
    <source>
        <dbReference type="ARBA" id="ARBA00023136"/>
    </source>
</evidence>
<keyword evidence="10 11" id="KW-0472">Membrane</keyword>
<comment type="catalytic activity">
    <reaction evidence="1">
        <text>ATP + protein L-histidine = ADP + protein N-phospho-L-histidine.</text>
        <dbReference type="EC" id="2.7.13.3"/>
    </reaction>
</comment>
<dbReference type="GO" id="GO:0000155">
    <property type="term" value="F:phosphorelay sensor kinase activity"/>
    <property type="evidence" value="ECO:0007669"/>
    <property type="project" value="InterPro"/>
</dbReference>
<dbReference type="PRINTS" id="PR00344">
    <property type="entry name" value="BCTRLSENSOR"/>
</dbReference>
<keyword evidence="5" id="KW-0808">Transferase</keyword>
<feature type="transmembrane region" description="Helical" evidence="11">
    <location>
        <begin position="170"/>
        <end position="191"/>
    </location>
</feature>